<dbReference type="PANTHER" id="PTHR34187">
    <property type="entry name" value="FGR18P"/>
    <property type="match status" value="1"/>
</dbReference>
<comment type="subcellular location">
    <subcellularLocation>
        <location evidence="1">Cell membrane</location>
        <topology evidence="1">Multi-pass membrane protein</topology>
    </subcellularLocation>
</comment>
<protein>
    <recommendedName>
        <fullName evidence="7">DUF202 domain-containing protein</fullName>
    </recommendedName>
</protein>
<keyword evidence="4 6" id="KW-1133">Transmembrane helix</keyword>
<evidence type="ECO:0000256" key="4">
    <source>
        <dbReference type="ARBA" id="ARBA00022989"/>
    </source>
</evidence>
<accession>A0A077WM68</accession>
<dbReference type="EMBL" id="LK023324">
    <property type="protein sequence ID" value="CDS08238.1"/>
    <property type="molecule type" value="Genomic_DNA"/>
</dbReference>
<evidence type="ECO:0000256" key="1">
    <source>
        <dbReference type="ARBA" id="ARBA00004651"/>
    </source>
</evidence>
<proteinExistence type="predicted"/>
<evidence type="ECO:0000259" key="7">
    <source>
        <dbReference type="Pfam" id="PF02656"/>
    </source>
</evidence>
<dbReference type="InterPro" id="IPR003807">
    <property type="entry name" value="DUF202"/>
</dbReference>
<keyword evidence="5 6" id="KW-0472">Membrane</keyword>
<evidence type="ECO:0000256" key="3">
    <source>
        <dbReference type="ARBA" id="ARBA00022692"/>
    </source>
</evidence>
<gene>
    <name evidence="8" type="ORF">LRAMOSA02186</name>
</gene>
<evidence type="ECO:0000256" key="2">
    <source>
        <dbReference type="ARBA" id="ARBA00022475"/>
    </source>
</evidence>
<dbReference type="PANTHER" id="PTHR34187:SF2">
    <property type="entry name" value="DUF202 DOMAIN-CONTAINING PROTEIN"/>
    <property type="match status" value="1"/>
</dbReference>
<reference evidence="8" key="1">
    <citation type="journal article" date="2014" name="Genome Announc.">
        <title>De novo whole-genome sequence and genome annotation of Lichtheimia ramosa.</title>
        <authorList>
            <person name="Linde J."/>
            <person name="Schwartze V."/>
            <person name="Binder U."/>
            <person name="Lass-Florl C."/>
            <person name="Voigt K."/>
            <person name="Horn F."/>
        </authorList>
    </citation>
    <scope>NUCLEOTIDE SEQUENCE</scope>
    <source>
        <strain evidence="8">JMRC FSU:6197</strain>
    </source>
</reference>
<feature type="transmembrane region" description="Helical" evidence="6">
    <location>
        <begin position="129"/>
        <end position="150"/>
    </location>
</feature>
<sequence>MASSSAGPSHSQTIAPHTEFWPDVALVLPNKGSMARDMLANERNFLTFFKLSCTLTVLGFTILLKFRFPSGNTGGDPSDGDWADNSVTEPIGYCFVAIGLTCLFVGVRKYFMTQLQLAKQVNFLPQGKIAFGAVVTIFFLACIVMVLASLNSDLFVSPNK</sequence>
<dbReference type="GO" id="GO:0005886">
    <property type="term" value="C:plasma membrane"/>
    <property type="evidence" value="ECO:0007669"/>
    <property type="project" value="UniProtKB-SubCell"/>
</dbReference>
<dbReference type="AlphaFoldDB" id="A0A077WM68"/>
<keyword evidence="3 6" id="KW-0812">Transmembrane</keyword>
<dbReference type="InterPro" id="IPR052053">
    <property type="entry name" value="IM_YidH-like"/>
</dbReference>
<feature type="transmembrane region" description="Helical" evidence="6">
    <location>
        <begin position="90"/>
        <end position="108"/>
    </location>
</feature>
<evidence type="ECO:0000256" key="5">
    <source>
        <dbReference type="ARBA" id="ARBA00023136"/>
    </source>
</evidence>
<evidence type="ECO:0000313" key="8">
    <source>
        <dbReference type="EMBL" id="CDS08238.1"/>
    </source>
</evidence>
<organism evidence="8">
    <name type="scientific">Lichtheimia ramosa</name>
    <dbReference type="NCBI Taxonomy" id="688394"/>
    <lineage>
        <taxon>Eukaryota</taxon>
        <taxon>Fungi</taxon>
        <taxon>Fungi incertae sedis</taxon>
        <taxon>Mucoromycota</taxon>
        <taxon>Mucoromycotina</taxon>
        <taxon>Mucoromycetes</taxon>
        <taxon>Mucorales</taxon>
        <taxon>Lichtheimiaceae</taxon>
        <taxon>Lichtheimia</taxon>
    </lineage>
</organism>
<dbReference type="Pfam" id="PF02656">
    <property type="entry name" value="DUF202"/>
    <property type="match status" value="1"/>
</dbReference>
<name>A0A077WM68_9FUNG</name>
<keyword evidence="2" id="KW-1003">Cell membrane</keyword>
<feature type="transmembrane region" description="Helical" evidence="6">
    <location>
        <begin position="45"/>
        <end position="64"/>
    </location>
</feature>
<feature type="domain" description="DUF202" evidence="7">
    <location>
        <begin position="36"/>
        <end position="114"/>
    </location>
</feature>
<evidence type="ECO:0000256" key="6">
    <source>
        <dbReference type="SAM" id="Phobius"/>
    </source>
</evidence>
<dbReference type="OrthoDB" id="199599at2759"/>